<dbReference type="InterPro" id="IPR003171">
    <property type="entry name" value="Mehydrof_redctse-like"/>
</dbReference>
<keyword evidence="11" id="KW-1185">Reference proteome</keyword>
<organism evidence="9 11">
    <name type="scientific">Rubrobacter radiotolerans</name>
    <name type="common">Arthrobacter radiotolerans</name>
    <dbReference type="NCBI Taxonomy" id="42256"/>
    <lineage>
        <taxon>Bacteria</taxon>
        <taxon>Bacillati</taxon>
        <taxon>Actinomycetota</taxon>
        <taxon>Rubrobacteria</taxon>
        <taxon>Rubrobacterales</taxon>
        <taxon>Rubrobacteraceae</taxon>
        <taxon>Rubrobacter</taxon>
    </lineage>
</organism>
<keyword evidence="6 8" id="KW-0560">Oxidoreductase</keyword>
<comment type="similarity">
    <text evidence="3 8">Belongs to the methylenetetrahydrofolate reductase family.</text>
</comment>
<accession>A0A023X0N7</accession>
<dbReference type="HOGENOM" id="CLU_081788_0_0_11"/>
<evidence type="ECO:0000256" key="2">
    <source>
        <dbReference type="ARBA" id="ARBA00004777"/>
    </source>
</evidence>
<evidence type="ECO:0000256" key="5">
    <source>
        <dbReference type="ARBA" id="ARBA00022827"/>
    </source>
</evidence>
<keyword evidence="4 8" id="KW-0285">Flavoprotein</keyword>
<dbReference type="GO" id="GO:0071949">
    <property type="term" value="F:FAD binding"/>
    <property type="evidence" value="ECO:0007669"/>
    <property type="project" value="TreeGrafter"/>
</dbReference>
<sequence>MTGEALRREGRSAGGTSLLHALEHPRFEVVPLKGALSVADHLPPGAEVSVTCSPALGIENTLDFSEELLRRGFYVVPHLSARLVRDEAHLEGILGRLSEAGVREVFVVGGDAKEPRGPYPGGLELLQAMRLLGHDFERIGVPAYPEGHPLVGEEVLTQALLAKQPFASYAVTQICFEPEPILLWLSRVRRAGLALPVYIGIPGVVDLKKLLGISLKIGIGASVGYLRKQHGWLGNLVLRGRYSPESLVRELAPHAGEGGIEGFHINTFNAVEETESWRRRTLAASGEKNAKSARETEP</sequence>
<dbReference type="KEGG" id="rrd:RradSPS_0630"/>
<dbReference type="OrthoDB" id="9812555at2"/>
<dbReference type="InterPro" id="IPR029041">
    <property type="entry name" value="FAD-linked_oxidoreductase-like"/>
</dbReference>
<dbReference type="Proteomes" id="UP000025229">
    <property type="component" value="Chromosome"/>
</dbReference>
<evidence type="ECO:0000313" key="11">
    <source>
        <dbReference type="Proteomes" id="UP000025229"/>
    </source>
</evidence>
<dbReference type="Pfam" id="PF02219">
    <property type="entry name" value="MTHFR"/>
    <property type="match status" value="1"/>
</dbReference>
<dbReference type="EMBL" id="JAWXXX010000001">
    <property type="protein sequence ID" value="MDX5893327.1"/>
    <property type="molecule type" value="Genomic_DNA"/>
</dbReference>
<name>A0A023X0N7_RUBRA</name>
<dbReference type="GO" id="GO:0106312">
    <property type="term" value="F:methylenetetrahydrofolate reductase (NADH) activity"/>
    <property type="evidence" value="ECO:0007669"/>
    <property type="project" value="UniProtKB-EC"/>
</dbReference>
<keyword evidence="5 8" id="KW-0274">FAD</keyword>
<reference evidence="10" key="2">
    <citation type="submission" date="2023-11" db="EMBL/GenBank/DDBJ databases">
        <title>MicrobeMod: A computational toolkit for identifying prokaryotic methylation and restriction-modification with nanopore sequencing.</title>
        <authorList>
            <person name="Crits-Christoph A."/>
            <person name="Kang S.C."/>
            <person name="Lee H."/>
            <person name="Ostrov N."/>
        </authorList>
    </citation>
    <scope>NUCLEOTIDE SEQUENCE</scope>
    <source>
        <strain evidence="10">ATCC 51242</strain>
    </source>
</reference>
<evidence type="ECO:0000256" key="8">
    <source>
        <dbReference type="RuleBase" id="RU003862"/>
    </source>
</evidence>
<gene>
    <name evidence="9" type="ORF">RradSPS_0630</name>
    <name evidence="10" type="ORF">SIL72_04715</name>
</gene>
<dbReference type="eggNOG" id="COG0685">
    <property type="taxonomic scope" value="Bacteria"/>
</dbReference>
<proteinExistence type="inferred from homology"/>
<dbReference type="AlphaFoldDB" id="A0A023X0N7"/>
<comment type="catalytic activity">
    <reaction evidence="7">
        <text>(6S)-5-methyl-5,6,7,8-tetrahydrofolate + NAD(+) = (6R)-5,10-methylene-5,6,7,8-tetrahydrofolate + NADH + H(+)</text>
        <dbReference type="Rhea" id="RHEA:19821"/>
        <dbReference type="ChEBI" id="CHEBI:15378"/>
        <dbReference type="ChEBI" id="CHEBI:15636"/>
        <dbReference type="ChEBI" id="CHEBI:18608"/>
        <dbReference type="ChEBI" id="CHEBI:57540"/>
        <dbReference type="ChEBI" id="CHEBI:57945"/>
        <dbReference type="EC" id="1.5.1.54"/>
    </reaction>
    <physiologicalReaction direction="right-to-left" evidence="7">
        <dbReference type="Rhea" id="RHEA:19823"/>
    </physiologicalReaction>
</comment>
<dbReference type="GO" id="GO:0035999">
    <property type="term" value="P:tetrahydrofolate interconversion"/>
    <property type="evidence" value="ECO:0007669"/>
    <property type="project" value="UniProtKB-UniPathway"/>
</dbReference>
<dbReference type="UniPathway" id="UPA00193"/>
<dbReference type="RefSeq" id="WP_038680654.1">
    <property type="nucleotide sequence ID" value="NZ_CP007514.1"/>
</dbReference>
<dbReference type="SUPFAM" id="SSF51730">
    <property type="entry name" value="FAD-linked oxidoreductase"/>
    <property type="match status" value="1"/>
</dbReference>
<dbReference type="PANTHER" id="PTHR45754">
    <property type="entry name" value="METHYLENETETRAHYDROFOLATE REDUCTASE"/>
    <property type="match status" value="1"/>
</dbReference>
<dbReference type="GO" id="GO:0005829">
    <property type="term" value="C:cytosol"/>
    <property type="evidence" value="ECO:0007669"/>
    <property type="project" value="TreeGrafter"/>
</dbReference>
<evidence type="ECO:0000256" key="3">
    <source>
        <dbReference type="ARBA" id="ARBA00006743"/>
    </source>
</evidence>
<dbReference type="Proteomes" id="UP001281130">
    <property type="component" value="Unassembled WGS sequence"/>
</dbReference>
<reference evidence="9 11" key="1">
    <citation type="submission" date="2014-03" db="EMBL/GenBank/DDBJ databases">
        <title>Complete genome sequence of the Radio-Resistant Rubrobacter radiotolerans RSPS-4.</title>
        <authorList>
            <person name="Egas C.C."/>
            <person name="Barroso C.C."/>
            <person name="Froufe H.J.C."/>
            <person name="Pacheco J.J."/>
            <person name="Albuquerque L.L."/>
            <person name="da Costa M.M.S."/>
        </authorList>
    </citation>
    <scope>NUCLEOTIDE SEQUENCE [LARGE SCALE GENOMIC DNA]</scope>
    <source>
        <strain evidence="9 11">RSPS-4</strain>
    </source>
</reference>
<protein>
    <recommendedName>
        <fullName evidence="8">Methylenetetrahydrofolate reductase</fullName>
    </recommendedName>
</protein>
<dbReference type="GO" id="GO:0009086">
    <property type="term" value="P:methionine biosynthetic process"/>
    <property type="evidence" value="ECO:0007669"/>
    <property type="project" value="TreeGrafter"/>
</dbReference>
<comment type="pathway">
    <text evidence="2 8">One-carbon metabolism; tetrahydrofolate interconversion.</text>
</comment>
<dbReference type="PANTHER" id="PTHR45754:SF3">
    <property type="entry name" value="METHYLENETETRAHYDROFOLATE REDUCTASE (NADPH)"/>
    <property type="match status" value="1"/>
</dbReference>
<evidence type="ECO:0000313" key="9">
    <source>
        <dbReference type="EMBL" id="AHY45913.1"/>
    </source>
</evidence>
<dbReference type="EMBL" id="CP007514">
    <property type="protein sequence ID" value="AHY45913.1"/>
    <property type="molecule type" value="Genomic_DNA"/>
</dbReference>
<dbReference type="PATRIC" id="fig|42256.3.peg.641"/>
<comment type="cofactor">
    <cofactor evidence="1 8">
        <name>FAD</name>
        <dbReference type="ChEBI" id="CHEBI:57692"/>
    </cofactor>
</comment>
<evidence type="ECO:0000256" key="4">
    <source>
        <dbReference type="ARBA" id="ARBA00022630"/>
    </source>
</evidence>
<dbReference type="Gene3D" id="3.20.20.220">
    <property type="match status" value="1"/>
</dbReference>
<evidence type="ECO:0000256" key="6">
    <source>
        <dbReference type="ARBA" id="ARBA00023002"/>
    </source>
</evidence>
<evidence type="ECO:0000256" key="7">
    <source>
        <dbReference type="ARBA" id="ARBA00048628"/>
    </source>
</evidence>
<dbReference type="STRING" id="42256.RradSPS_0630"/>
<evidence type="ECO:0000313" key="10">
    <source>
        <dbReference type="EMBL" id="MDX5893327.1"/>
    </source>
</evidence>
<evidence type="ECO:0000256" key="1">
    <source>
        <dbReference type="ARBA" id="ARBA00001974"/>
    </source>
</evidence>